<dbReference type="InterPro" id="IPR051801">
    <property type="entry name" value="GH28_Enzymes"/>
</dbReference>
<organism evidence="5 6">
    <name type="scientific">Gemmiger formicilis</name>
    <dbReference type="NCBI Taxonomy" id="745368"/>
    <lineage>
        <taxon>Bacteria</taxon>
        <taxon>Bacillati</taxon>
        <taxon>Bacillota</taxon>
        <taxon>Clostridia</taxon>
        <taxon>Eubacteriales</taxon>
        <taxon>Gemmiger</taxon>
    </lineage>
</organism>
<evidence type="ECO:0000256" key="1">
    <source>
        <dbReference type="ARBA" id="ARBA00008834"/>
    </source>
</evidence>
<keyword evidence="2 4" id="KW-0378">Hydrolase</keyword>
<dbReference type="InterPro" id="IPR000743">
    <property type="entry name" value="Glyco_hydro_28"/>
</dbReference>
<dbReference type="STRING" id="745368.SAMN02745178_02879"/>
<evidence type="ECO:0000256" key="3">
    <source>
        <dbReference type="ARBA" id="ARBA00023295"/>
    </source>
</evidence>
<proteinExistence type="inferred from homology"/>
<reference evidence="5 6" key="1">
    <citation type="submission" date="2017-02" db="EMBL/GenBank/DDBJ databases">
        <authorList>
            <person name="Peterson S.W."/>
        </authorList>
    </citation>
    <scope>NUCLEOTIDE SEQUENCE [LARGE SCALE GENOMIC DNA]</scope>
    <source>
        <strain evidence="5 6">ATCC 27749</strain>
    </source>
</reference>
<dbReference type="InterPro" id="IPR006626">
    <property type="entry name" value="PbH1"/>
</dbReference>
<evidence type="ECO:0000256" key="2">
    <source>
        <dbReference type="ARBA" id="ARBA00022801"/>
    </source>
</evidence>
<protein>
    <submittedName>
        <fullName evidence="5">Glycosyl hydrolases family 28</fullName>
    </submittedName>
</protein>
<dbReference type="PANTHER" id="PTHR31339">
    <property type="entry name" value="PECTIN LYASE-RELATED"/>
    <property type="match status" value="1"/>
</dbReference>
<dbReference type="GeneID" id="93339287"/>
<dbReference type="SMART" id="SM00710">
    <property type="entry name" value="PbH1"/>
    <property type="match status" value="4"/>
</dbReference>
<dbReference type="Gene3D" id="2.160.20.10">
    <property type="entry name" value="Single-stranded right-handed beta-helix, Pectin lyase-like"/>
    <property type="match status" value="1"/>
</dbReference>
<dbReference type="InterPro" id="IPR012334">
    <property type="entry name" value="Pectin_lyas_fold"/>
</dbReference>
<evidence type="ECO:0000313" key="5">
    <source>
        <dbReference type="EMBL" id="SKA98612.1"/>
    </source>
</evidence>
<dbReference type="InterPro" id="IPR011050">
    <property type="entry name" value="Pectin_lyase_fold/virulence"/>
</dbReference>
<dbReference type="RefSeq" id="WP_078785648.1">
    <property type="nucleotide sequence ID" value="NZ_DBEWUX010000075.1"/>
</dbReference>
<dbReference type="PANTHER" id="PTHR31339:SF9">
    <property type="entry name" value="PLASMIN AND FIBRONECTIN-BINDING PROTEIN A"/>
    <property type="match status" value="1"/>
</dbReference>
<evidence type="ECO:0000256" key="4">
    <source>
        <dbReference type="RuleBase" id="RU361169"/>
    </source>
</evidence>
<dbReference type="EMBL" id="FUYF01000061">
    <property type="protein sequence ID" value="SKA98612.1"/>
    <property type="molecule type" value="Genomic_DNA"/>
</dbReference>
<evidence type="ECO:0000313" key="6">
    <source>
        <dbReference type="Proteomes" id="UP000190286"/>
    </source>
</evidence>
<sequence length="450" mass="48570">MDYSILRYGAVADGVTNCAAAIQQAVDAAAAAGGGRVIVPAGRFLSGSVLLKDNVELHLESGAVLISSLNPADITPFPQGGDGTDPDDTADGWEGGFFLGASHAKNVTISGMGTIYGQGDKVFLDKDVDNGFHECPKFCEAFRPRMMLFEAVENFTVRDVTLQDAAFWTLHMAGCRHVRIQNIMILNDDRGANNDGIDPDCCRDVVISNCIVRTGDDAIVVKSTGPMSRRYGASENVAITGCILHSRDSALKIGTETHGVIRNVTLSDCVIDDCSRAVGVWVRDGGTVEDIHVHHLTGCTRRYADSYQLPGAPGWWGKGEPVFVSATPRKGKTGPAGVIRRVSFDHLYLTSESCAFAAGEPDSEIQDLRISEMHLTLQHRGTQPGGLFDEQPSARHIYPHAIPALYARCVDGLTVKDSTVRFVGENEAWDGSVAELEHCRRAKLELEKLV</sequence>
<dbReference type="Pfam" id="PF00295">
    <property type="entry name" value="Glyco_hydro_28"/>
    <property type="match status" value="1"/>
</dbReference>
<keyword evidence="6" id="KW-1185">Reference proteome</keyword>
<dbReference type="GO" id="GO:0005975">
    <property type="term" value="P:carbohydrate metabolic process"/>
    <property type="evidence" value="ECO:0007669"/>
    <property type="project" value="InterPro"/>
</dbReference>
<comment type="similarity">
    <text evidence="1 4">Belongs to the glycosyl hydrolase 28 family.</text>
</comment>
<dbReference type="SUPFAM" id="SSF51126">
    <property type="entry name" value="Pectin lyase-like"/>
    <property type="match status" value="1"/>
</dbReference>
<name>A0A1T4Y9X7_9FIRM</name>
<dbReference type="OrthoDB" id="9795222at2"/>
<dbReference type="AlphaFoldDB" id="A0A1T4Y9X7"/>
<accession>A0A1T4Y9X7</accession>
<gene>
    <name evidence="5" type="ORF">SAMN02745178_02879</name>
</gene>
<dbReference type="Proteomes" id="UP000190286">
    <property type="component" value="Unassembled WGS sequence"/>
</dbReference>
<dbReference type="GO" id="GO:0004650">
    <property type="term" value="F:polygalacturonase activity"/>
    <property type="evidence" value="ECO:0007669"/>
    <property type="project" value="InterPro"/>
</dbReference>
<keyword evidence="3 4" id="KW-0326">Glycosidase</keyword>